<dbReference type="Gene3D" id="3.90.480.10">
    <property type="entry name" value="Sulfite Reductase Hemoprotein,Domain 2"/>
    <property type="match status" value="1"/>
</dbReference>
<dbReference type="EMBL" id="AWXA01000041">
    <property type="protein sequence ID" value="ERT58613.1"/>
    <property type="molecule type" value="Genomic_DNA"/>
</dbReference>
<dbReference type="Proteomes" id="UP000017090">
    <property type="component" value="Unassembled WGS sequence"/>
</dbReference>
<keyword evidence="1" id="KW-0004">4Fe-4S</keyword>
<sequence>MKNTYVAEISQKAFPFFKENCDAFFHKEMAPIQYKGISGSFGSYAERGGERAMVRLRFLSGKLAKEQILYVASAIRKYAIEKIHLTTGQSIQFHHLSGKSILSIFQESPAHGVYCLGSGGDHFSSITASPLRGVDKNEYLDISPYVDLAQQYQYDHFFELDLPRKFKIAFTNGADNESHATLRDLGFTANRDGTFDVYAAGGLGPNPQRGIRVGTHIDGDDCLRYLDAMLALYSRYGERKIHSRARSRYLPASLGQDKFIALFQTFLALSQKKTFPHAEKAVPLAKEGADGQAPKNRRIKAQKQKGLYYINYKPLCGEPQRETLLSLCDYLAAIQDAEIRINSDQSLYIVNLTAAEAKHVAALTAADNANDDFESSVSCIGAAICQMGIRDSQTLLHTLITTLRDRKIDTKFLPKMHLSGCHFSCGTQQIGAIGLRGAVKRIDDSPQPAFAVLVNGSYEQGEERFSQEIGIMTEKNLPLFLEALACLLNKENKPFAAWYADHETAFADLVMTFA</sequence>
<feature type="domain" description="Nitrite/Sulfite reductase ferredoxin-like" evidence="8">
    <location>
        <begin position="47"/>
        <end position="107"/>
    </location>
</feature>
<dbReference type="SUPFAM" id="SSF55124">
    <property type="entry name" value="Nitrite/Sulfite reductase N-terminal domain-like"/>
    <property type="match status" value="2"/>
</dbReference>
<evidence type="ECO:0000256" key="6">
    <source>
        <dbReference type="ARBA" id="ARBA00023014"/>
    </source>
</evidence>
<evidence type="ECO:0000256" key="1">
    <source>
        <dbReference type="ARBA" id="ARBA00022485"/>
    </source>
</evidence>
<proteinExistence type="predicted"/>
<dbReference type="GO" id="GO:0046872">
    <property type="term" value="F:metal ion binding"/>
    <property type="evidence" value="ECO:0007669"/>
    <property type="project" value="UniProtKB-KW"/>
</dbReference>
<dbReference type="AlphaFoldDB" id="U7UJH3"/>
<evidence type="ECO:0000256" key="2">
    <source>
        <dbReference type="ARBA" id="ARBA00022617"/>
    </source>
</evidence>
<organism evidence="9 10">
    <name type="scientific">Megasphaera vaginalis</name>
    <name type="common">ex Srinivasan et al. 2021</name>
    <dbReference type="NCBI Taxonomy" id="1111454"/>
    <lineage>
        <taxon>Bacteria</taxon>
        <taxon>Bacillati</taxon>
        <taxon>Bacillota</taxon>
        <taxon>Negativicutes</taxon>
        <taxon>Veillonellales</taxon>
        <taxon>Veillonellaceae</taxon>
        <taxon>Megasphaera</taxon>
    </lineage>
</organism>
<dbReference type="Gene3D" id="3.30.413.10">
    <property type="entry name" value="Sulfite Reductase Hemoprotein, domain 1"/>
    <property type="match status" value="2"/>
</dbReference>
<dbReference type="PATRIC" id="fig|1111454.3.peg.1523"/>
<dbReference type="GO" id="GO:0051539">
    <property type="term" value="F:4 iron, 4 sulfur cluster binding"/>
    <property type="evidence" value="ECO:0007669"/>
    <property type="project" value="UniProtKB-KW"/>
</dbReference>
<dbReference type="InterPro" id="IPR006067">
    <property type="entry name" value="NO2/SO3_Rdtase_4Fe4S_dom"/>
</dbReference>
<dbReference type="eggNOG" id="COG0155">
    <property type="taxonomic scope" value="Bacteria"/>
</dbReference>
<evidence type="ECO:0000313" key="9">
    <source>
        <dbReference type="EMBL" id="ERT58613.1"/>
    </source>
</evidence>
<evidence type="ECO:0000259" key="8">
    <source>
        <dbReference type="Pfam" id="PF03460"/>
    </source>
</evidence>
<dbReference type="GO" id="GO:0016491">
    <property type="term" value="F:oxidoreductase activity"/>
    <property type="evidence" value="ECO:0007669"/>
    <property type="project" value="UniProtKB-KW"/>
</dbReference>
<dbReference type="InterPro" id="IPR051329">
    <property type="entry name" value="NIR_SIR_4Fe-4S"/>
</dbReference>
<dbReference type="Pfam" id="PF03460">
    <property type="entry name" value="NIR_SIR_ferr"/>
    <property type="match status" value="1"/>
</dbReference>
<feature type="domain" description="Nitrite/sulphite reductase 4Fe-4S" evidence="7">
    <location>
        <begin position="120"/>
        <end position="263"/>
    </location>
</feature>
<accession>U7UJH3</accession>
<dbReference type="SUPFAM" id="SSF56014">
    <property type="entry name" value="Nitrite and sulphite reductase 4Fe-4S domain-like"/>
    <property type="match status" value="2"/>
</dbReference>
<comment type="caution">
    <text evidence="9">The sequence shown here is derived from an EMBL/GenBank/DDBJ whole genome shotgun (WGS) entry which is preliminary data.</text>
</comment>
<evidence type="ECO:0000313" key="10">
    <source>
        <dbReference type="Proteomes" id="UP000017090"/>
    </source>
</evidence>
<evidence type="ECO:0000256" key="5">
    <source>
        <dbReference type="ARBA" id="ARBA00023004"/>
    </source>
</evidence>
<keyword evidence="10" id="KW-1185">Reference proteome</keyword>
<evidence type="ECO:0000256" key="3">
    <source>
        <dbReference type="ARBA" id="ARBA00022723"/>
    </source>
</evidence>
<keyword evidence="5" id="KW-0408">Iron</keyword>
<evidence type="ECO:0000256" key="4">
    <source>
        <dbReference type="ARBA" id="ARBA00023002"/>
    </source>
</evidence>
<dbReference type="Pfam" id="PF01077">
    <property type="entry name" value="NIR_SIR"/>
    <property type="match status" value="1"/>
</dbReference>
<dbReference type="PANTHER" id="PTHR32439:SF9">
    <property type="entry name" value="BLR3264 PROTEIN"/>
    <property type="match status" value="1"/>
</dbReference>
<keyword evidence="4" id="KW-0560">Oxidoreductase</keyword>
<keyword evidence="3" id="KW-0479">Metal-binding</keyword>
<protein>
    <submittedName>
        <fullName evidence="9">Nitrite/sulfite reductase, 4Fe-4S iron-sulfur cluster-binding domain protein</fullName>
    </submittedName>
</protein>
<name>U7UJH3_9FIRM</name>
<evidence type="ECO:0000259" key="7">
    <source>
        <dbReference type="Pfam" id="PF01077"/>
    </source>
</evidence>
<dbReference type="STRING" id="1111454.HMPREF1250_1855"/>
<dbReference type="InterPro" id="IPR045854">
    <property type="entry name" value="NO2/SO3_Rdtase_4Fe4S_sf"/>
</dbReference>
<dbReference type="OrthoDB" id="9803707at2"/>
<dbReference type="GO" id="GO:0020037">
    <property type="term" value="F:heme binding"/>
    <property type="evidence" value="ECO:0007669"/>
    <property type="project" value="InterPro"/>
</dbReference>
<dbReference type="PANTHER" id="PTHR32439">
    <property type="entry name" value="FERREDOXIN--NITRITE REDUCTASE, CHLOROPLASTIC"/>
    <property type="match status" value="1"/>
</dbReference>
<dbReference type="RefSeq" id="WP_023053912.1">
    <property type="nucleotide sequence ID" value="NZ_AWXA01000041.1"/>
</dbReference>
<dbReference type="InterPro" id="IPR005117">
    <property type="entry name" value="NiRdtase/SiRdtase_haem-b_fer"/>
</dbReference>
<reference evidence="9 10" key="1">
    <citation type="submission" date="2013-09" db="EMBL/GenBank/DDBJ databases">
        <authorList>
            <person name="Durkin A.S."/>
            <person name="Haft D.R."/>
            <person name="McCorrison J."/>
            <person name="Torralba M."/>
            <person name="Gillis M."/>
            <person name="Haft D.H."/>
            <person name="Methe B."/>
            <person name="Sutton G."/>
            <person name="Nelson K.E."/>
        </authorList>
    </citation>
    <scope>NUCLEOTIDE SEQUENCE [LARGE SCALE GENOMIC DNA]</scope>
    <source>
        <strain evidence="9 10">BV3C16-1</strain>
    </source>
</reference>
<gene>
    <name evidence="9" type="ORF">HMPREF1250_1855</name>
</gene>
<keyword evidence="2" id="KW-0349">Heme</keyword>
<keyword evidence="6" id="KW-0411">Iron-sulfur</keyword>
<dbReference type="InterPro" id="IPR036136">
    <property type="entry name" value="Nit/Sulf_reduc_fer-like_dom_sf"/>
</dbReference>